<dbReference type="CDD" id="cd05379">
    <property type="entry name" value="CAP_bacterial"/>
    <property type="match status" value="1"/>
</dbReference>
<dbReference type="Proteomes" id="UP000199400">
    <property type="component" value="Unassembled WGS sequence"/>
</dbReference>
<feature type="domain" description="SCP" evidence="1">
    <location>
        <begin position="58"/>
        <end position="175"/>
    </location>
</feature>
<name>A0A1I1WAC3_9BACT</name>
<dbReference type="RefSeq" id="WP_096325978.1">
    <property type="nucleotide sequence ID" value="NZ_FOMX01000006.1"/>
</dbReference>
<gene>
    <name evidence="2" type="ORF">SAMN02745121_02204</name>
</gene>
<accession>A0A1I1WAC3</accession>
<dbReference type="STRING" id="54.SAMN02745121_02204"/>
<sequence>MATALRGTCVGALLVLACDPPLPPEQAPAPAVPELAACEPAADGEWPDPWAAAEHEVLARINELRAQGGRCGELQFSPAPPLRMQPALRCAARLHTADMIEREYVSSVDPDGLGVGSRLASLEYNAATFAEVVAVVTEDAVDELDDAADVVTAWRDNPTSCWQLYARELVDVGVGGREATYMAKEAEEPQRAAYWTLTLAAPR</sequence>
<dbReference type="PANTHER" id="PTHR31157:SF1">
    <property type="entry name" value="SCP DOMAIN-CONTAINING PROTEIN"/>
    <property type="match status" value="1"/>
</dbReference>
<dbReference type="InterPro" id="IPR014044">
    <property type="entry name" value="CAP_dom"/>
</dbReference>
<dbReference type="InterPro" id="IPR035940">
    <property type="entry name" value="CAP_sf"/>
</dbReference>
<dbReference type="PROSITE" id="PS51257">
    <property type="entry name" value="PROKAR_LIPOPROTEIN"/>
    <property type="match status" value="1"/>
</dbReference>
<protein>
    <recommendedName>
        <fullName evidence="1">SCP domain-containing protein</fullName>
    </recommendedName>
</protein>
<evidence type="ECO:0000259" key="1">
    <source>
        <dbReference type="Pfam" id="PF00188"/>
    </source>
</evidence>
<dbReference type="AlphaFoldDB" id="A0A1I1WAC3"/>
<keyword evidence="3" id="KW-1185">Reference proteome</keyword>
<proteinExistence type="predicted"/>
<dbReference type="Gene3D" id="3.40.33.10">
    <property type="entry name" value="CAP"/>
    <property type="match status" value="1"/>
</dbReference>
<dbReference type="SUPFAM" id="SSF55797">
    <property type="entry name" value="PR-1-like"/>
    <property type="match status" value="1"/>
</dbReference>
<evidence type="ECO:0000313" key="3">
    <source>
        <dbReference type="Proteomes" id="UP000199400"/>
    </source>
</evidence>
<dbReference type="PANTHER" id="PTHR31157">
    <property type="entry name" value="SCP DOMAIN-CONTAINING PROTEIN"/>
    <property type="match status" value="1"/>
</dbReference>
<reference evidence="3" key="1">
    <citation type="submission" date="2016-10" db="EMBL/GenBank/DDBJ databases">
        <authorList>
            <person name="Varghese N."/>
            <person name="Submissions S."/>
        </authorList>
    </citation>
    <scope>NUCLEOTIDE SEQUENCE [LARGE SCALE GENOMIC DNA]</scope>
    <source>
        <strain evidence="3">ATCC 25963</strain>
    </source>
</reference>
<evidence type="ECO:0000313" key="2">
    <source>
        <dbReference type="EMBL" id="SFD92064.1"/>
    </source>
</evidence>
<dbReference type="EMBL" id="FOMX01000006">
    <property type="protein sequence ID" value="SFD92064.1"/>
    <property type="molecule type" value="Genomic_DNA"/>
</dbReference>
<dbReference type="OrthoDB" id="68195at2"/>
<organism evidence="2 3">
    <name type="scientific">Nannocystis exedens</name>
    <dbReference type="NCBI Taxonomy" id="54"/>
    <lineage>
        <taxon>Bacteria</taxon>
        <taxon>Pseudomonadati</taxon>
        <taxon>Myxococcota</taxon>
        <taxon>Polyangia</taxon>
        <taxon>Nannocystales</taxon>
        <taxon>Nannocystaceae</taxon>
        <taxon>Nannocystis</taxon>
    </lineage>
</organism>
<dbReference type="Pfam" id="PF00188">
    <property type="entry name" value="CAP"/>
    <property type="match status" value="1"/>
</dbReference>